<dbReference type="EMBL" id="MN738969">
    <property type="protein sequence ID" value="QHT33609.1"/>
    <property type="molecule type" value="Genomic_DNA"/>
</dbReference>
<proteinExistence type="predicted"/>
<name>A0A6C0EZ73_9ZZZZ</name>
<accession>A0A6C0EZ73</accession>
<evidence type="ECO:0000313" key="1">
    <source>
        <dbReference type="EMBL" id="QHT33609.1"/>
    </source>
</evidence>
<protein>
    <submittedName>
        <fullName evidence="1">Uncharacterized protein</fullName>
    </submittedName>
</protein>
<reference evidence="1" key="1">
    <citation type="journal article" date="2020" name="Nature">
        <title>Giant virus diversity and host interactions through global metagenomics.</title>
        <authorList>
            <person name="Schulz F."/>
            <person name="Roux S."/>
            <person name="Paez-Espino D."/>
            <person name="Jungbluth S."/>
            <person name="Walsh D.A."/>
            <person name="Denef V.J."/>
            <person name="McMahon K.D."/>
            <person name="Konstantinidis K.T."/>
            <person name="Eloe-Fadrosh E.A."/>
            <person name="Kyrpides N.C."/>
            <person name="Woyke T."/>
        </authorList>
    </citation>
    <scope>NUCLEOTIDE SEQUENCE</scope>
    <source>
        <strain evidence="1">GVMAG-M-3300009161-36</strain>
    </source>
</reference>
<sequence>MTVSNQTYNVARGLVRAKSTAGGAHRLLFTNIANDSTVNRFIPGSGVGGLNRSVRRYQYRQATSCITATGEKRGGQCVAY</sequence>
<organism evidence="1">
    <name type="scientific">viral metagenome</name>
    <dbReference type="NCBI Taxonomy" id="1070528"/>
    <lineage>
        <taxon>unclassified sequences</taxon>
        <taxon>metagenomes</taxon>
        <taxon>organismal metagenomes</taxon>
    </lineage>
</organism>
<dbReference type="AlphaFoldDB" id="A0A6C0EZ73"/>